<dbReference type="PATRIC" id="fig|695563.3.peg.1062"/>
<proteinExistence type="predicted"/>
<dbReference type="EMBL" id="JQBQ01000031">
    <property type="protein sequence ID" value="KRN89481.1"/>
    <property type="molecule type" value="Genomic_DNA"/>
</dbReference>
<feature type="region of interest" description="Disordered" evidence="1">
    <location>
        <begin position="1"/>
        <end position="22"/>
    </location>
</feature>
<reference evidence="2 3" key="1">
    <citation type="journal article" date="2015" name="Genome Announc.">
        <title>Expanding the biotechnology potential of lactobacilli through comparative genomics of 213 strains and associated genera.</title>
        <authorList>
            <person name="Sun Z."/>
            <person name="Harris H.M."/>
            <person name="McCann A."/>
            <person name="Guo C."/>
            <person name="Argimon S."/>
            <person name="Zhang W."/>
            <person name="Yang X."/>
            <person name="Jeffery I.B."/>
            <person name="Cooney J.C."/>
            <person name="Kagawa T.F."/>
            <person name="Liu W."/>
            <person name="Song Y."/>
            <person name="Salvetti E."/>
            <person name="Wrobel A."/>
            <person name="Rasinkangas P."/>
            <person name="Parkhill J."/>
            <person name="Rea M.C."/>
            <person name="O'Sullivan O."/>
            <person name="Ritari J."/>
            <person name="Douillard F.P."/>
            <person name="Paul Ross R."/>
            <person name="Yang R."/>
            <person name="Briner A.E."/>
            <person name="Felis G.E."/>
            <person name="de Vos W.M."/>
            <person name="Barrangou R."/>
            <person name="Klaenhammer T.R."/>
            <person name="Caufield P.W."/>
            <person name="Cui Y."/>
            <person name="Zhang H."/>
            <person name="O'Toole P.W."/>
        </authorList>
    </citation>
    <scope>NUCLEOTIDE SEQUENCE [LARGE SCALE GENOMIC DNA]</scope>
    <source>
        <strain evidence="2 3">DSM 16698</strain>
    </source>
</reference>
<evidence type="ECO:0000256" key="1">
    <source>
        <dbReference type="SAM" id="MobiDB-lite"/>
    </source>
</evidence>
<evidence type="ECO:0000313" key="2">
    <source>
        <dbReference type="EMBL" id="KRN89481.1"/>
    </source>
</evidence>
<sequence length="118" mass="14096">MIFMDKKYTDSEVRGERSDHPDKSYAADEVRKLFFTENAKKKYDILTGSQKTFIDRELDDLRLSRSSSVSRKDNSELQQEIVFEEQNNQVIVTDILYDDYRNSKEYKKAQVRMYDMNN</sequence>
<gene>
    <name evidence="2" type="ORF">IV44_GL001009</name>
</gene>
<protein>
    <submittedName>
        <fullName evidence="2">Uncharacterized protein</fullName>
    </submittedName>
</protein>
<comment type="caution">
    <text evidence="2">The sequence shown here is derived from an EMBL/GenBank/DDBJ whole genome shotgun (WGS) entry which is preliminary data.</text>
</comment>
<name>A0A0R2KJC6_LACAM</name>
<dbReference type="AlphaFoldDB" id="A0A0R2KJC6"/>
<evidence type="ECO:0000313" key="3">
    <source>
        <dbReference type="Proteomes" id="UP000051529"/>
    </source>
</evidence>
<organism evidence="2 3">
    <name type="scientific">Lactobacillus amylovorus subsp. animalium DSM 16698</name>
    <dbReference type="NCBI Taxonomy" id="695563"/>
    <lineage>
        <taxon>Bacteria</taxon>
        <taxon>Bacillati</taxon>
        <taxon>Bacillota</taxon>
        <taxon>Bacilli</taxon>
        <taxon>Lactobacillales</taxon>
        <taxon>Lactobacillaceae</taxon>
        <taxon>Lactobacillus</taxon>
        <taxon>Lactobacillus amylovorus subsp. animalium</taxon>
    </lineage>
</organism>
<dbReference type="Proteomes" id="UP000051529">
    <property type="component" value="Unassembled WGS sequence"/>
</dbReference>
<accession>A0A0R2KJC6</accession>